<reference evidence="1" key="1">
    <citation type="journal article" date="2020" name="Ecol. Evol.">
        <title>Genome structure and content of the rice root-knot nematode (Meloidogyne graminicola).</title>
        <authorList>
            <person name="Phan N.T."/>
            <person name="Danchin E.G.J."/>
            <person name="Klopp C."/>
            <person name="Perfus-Barbeoch L."/>
            <person name="Kozlowski D.K."/>
            <person name="Koutsovoulos G.D."/>
            <person name="Lopez-Roques C."/>
            <person name="Bouchez O."/>
            <person name="Zahm M."/>
            <person name="Besnard G."/>
            <person name="Bellafiore S."/>
        </authorList>
    </citation>
    <scope>NUCLEOTIDE SEQUENCE</scope>
    <source>
        <strain evidence="1">VN-18</strain>
    </source>
</reference>
<name>A0A8S9ZE21_9BILA</name>
<protein>
    <submittedName>
        <fullName evidence="1">Uncharacterized protein</fullName>
    </submittedName>
</protein>
<organism evidence="1 2">
    <name type="scientific">Meloidogyne graminicola</name>
    <dbReference type="NCBI Taxonomy" id="189291"/>
    <lineage>
        <taxon>Eukaryota</taxon>
        <taxon>Metazoa</taxon>
        <taxon>Ecdysozoa</taxon>
        <taxon>Nematoda</taxon>
        <taxon>Chromadorea</taxon>
        <taxon>Rhabditida</taxon>
        <taxon>Tylenchina</taxon>
        <taxon>Tylenchomorpha</taxon>
        <taxon>Tylenchoidea</taxon>
        <taxon>Meloidogynidae</taxon>
        <taxon>Meloidogyninae</taxon>
        <taxon>Meloidogyne</taxon>
    </lineage>
</organism>
<proteinExistence type="predicted"/>
<feature type="non-terminal residue" evidence="1">
    <location>
        <position position="76"/>
    </location>
</feature>
<evidence type="ECO:0000313" key="1">
    <source>
        <dbReference type="EMBL" id="KAF7629952.1"/>
    </source>
</evidence>
<gene>
    <name evidence="1" type="ORF">Mgra_00009025</name>
</gene>
<keyword evidence="2" id="KW-1185">Reference proteome</keyword>
<dbReference type="Proteomes" id="UP000605970">
    <property type="component" value="Unassembled WGS sequence"/>
</dbReference>
<comment type="caution">
    <text evidence="1">The sequence shown here is derived from an EMBL/GenBank/DDBJ whole genome shotgun (WGS) entry which is preliminary data.</text>
</comment>
<dbReference type="EMBL" id="JABEBT010000134">
    <property type="protein sequence ID" value="KAF7629952.1"/>
    <property type="molecule type" value="Genomic_DNA"/>
</dbReference>
<dbReference type="AlphaFoldDB" id="A0A8S9ZE21"/>
<sequence>MNKNIYLKNTKSAFRHEVSVASIDITSLWQFTWPEERETDLFIRSFRGSSCYINTILTQNCFFFCPFHQLYVMNTE</sequence>
<evidence type="ECO:0000313" key="2">
    <source>
        <dbReference type="Proteomes" id="UP000605970"/>
    </source>
</evidence>
<accession>A0A8S9ZE21</accession>